<proteinExistence type="inferred from homology"/>
<keyword evidence="2" id="KW-0812">Transmembrane</keyword>
<dbReference type="Pfam" id="PF03816">
    <property type="entry name" value="LytR_cpsA_psr"/>
    <property type="match status" value="1"/>
</dbReference>
<accession>A0A162NRR2</accession>
<evidence type="ECO:0000259" key="5">
    <source>
        <dbReference type="Pfam" id="PF03816"/>
    </source>
</evidence>
<gene>
    <name evidence="6" type="ORF">B4088_6362</name>
</gene>
<keyword evidence="4" id="KW-1133">Transmembrane helix</keyword>
<comment type="caution">
    <text evidence="6">The sequence shown here is derived from an EMBL/GenBank/DDBJ whole genome shotgun (WGS) entry which is preliminary data.</text>
</comment>
<name>A0A162NRR2_BACCE</name>
<dbReference type="AlphaFoldDB" id="A0A162NRR2"/>
<evidence type="ECO:0000313" key="6">
    <source>
        <dbReference type="EMBL" id="KZD50165.1"/>
    </source>
</evidence>
<dbReference type="Gene3D" id="3.40.630.190">
    <property type="entry name" value="LCP protein"/>
    <property type="match status" value="1"/>
</dbReference>
<dbReference type="EMBL" id="LJKE01000132">
    <property type="protein sequence ID" value="KZD50165.1"/>
    <property type="molecule type" value="Genomic_DNA"/>
</dbReference>
<keyword evidence="3" id="KW-0735">Signal-anchor</keyword>
<feature type="domain" description="Cell envelope-related transcriptional attenuator" evidence="5">
    <location>
        <begin position="96"/>
        <end position="244"/>
    </location>
</feature>
<dbReference type="InterPro" id="IPR050922">
    <property type="entry name" value="LytR/CpsA/Psr_CW_biosynth"/>
</dbReference>
<organism evidence="6 7">
    <name type="scientific">Bacillus cereus</name>
    <dbReference type="NCBI Taxonomy" id="1396"/>
    <lineage>
        <taxon>Bacteria</taxon>
        <taxon>Bacillati</taxon>
        <taxon>Bacillota</taxon>
        <taxon>Bacilli</taxon>
        <taxon>Bacillales</taxon>
        <taxon>Bacillaceae</taxon>
        <taxon>Bacillus</taxon>
        <taxon>Bacillus cereus group</taxon>
    </lineage>
</organism>
<dbReference type="FunFam" id="3.40.630.190:FF:000001">
    <property type="entry name" value="LytR family transcriptional regulator"/>
    <property type="match status" value="1"/>
</dbReference>
<evidence type="ECO:0000313" key="7">
    <source>
        <dbReference type="Proteomes" id="UP000076482"/>
    </source>
</evidence>
<dbReference type="PATRIC" id="fig|1396.535.peg.5606"/>
<keyword evidence="4" id="KW-0472">Membrane</keyword>
<dbReference type="PANTHER" id="PTHR33392">
    <property type="entry name" value="POLYISOPRENYL-TEICHOIC ACID--PEPTIDOGLYCAN TEICHOIC ACID TRANSFERASE TAGU"/>
    <property type="match status" value="1"/>
</dbReference>
<evidence type="ECO:0000256" key="3">
    <source>
        <dbReference type="ARBA" id="ARBA00022968"/>
    </source>
</evidence>
<evidence type="ECO:0000256" key="2">
    <source>
        <dbReference type="ARBA" id="ARBA00022692"/>
    </source>
</evidence>
<comment type="similarity">
    <text evidence="1">Belongs to the LytR/CpsA/Psr (LCP) family.</text>
</comment>
<dbReference type="Proteomes" id="UP000076482">
    <property type="component" value="Unassembled WGS sequence"/>
</dbReference>
<dbReference type="GO" id="GO:0071555">
    <property type="term" value="P:cell wall organization"/>
    <property type="evidence" value="ECO:0007669"/>
    <property type="project" value="UniProtKB-KW"/>
</dbReference>
<evidence type="ECO:0000256" key="4">
    <source>
        <dbReference type="ARBA" id="ARBA00022989"/>
    </source>
</evidence>
<dbReference type="NCBIfam" id="TIGR00350">
    <property type="entry name" value="lytR_cpsA_psr"/>
    <property type="match status" value="1"/>
</dbReference>
<dbReference type="PANTHER" id="PTHR33392:SF3">
    <property type="entry name" value="POLYISOPRENYL-TEICHOIC ACID--PEPTIDOGLYCAN TEICHOIC ACID TRANSFERASE TAGT"/>
    <property type="match status" value="1"/>
</dbReference>
<dbReference type="RefSeq" id="WP_235608061.1">
    <property type="nucleotide sequence ID" value="NZ_LJKE01000132.1"/>
</dbReference>
<sequence>MDEITRQTKRRSKRKKIWIFALIFLLSIVGVGTAYGANLYKKAENVANTAYKGLNRGEKSKKREGQVKPLQDNISILIMGVDENEKRKKSYGGAMRTDALLLATINKDDKSVKLLSIPRDTRVYIPFKEKRDKINHAHAYGGVDGTIETVEEFLDVPVDYYVKFNFESFVTIVDSLGGIDVDVPVTFTEQDSQDHQKAIHIEKGKRHLDGEEALALARTRKIDSDAMRGQRQQLVLEAIAKKALSFDSITKLSDVLEAVDGEIKTNISFSDMKDLSTNMLKSPLKMDKLQIKGEDERISGIYYYQPDKESVNETTEILQKHLGVTSKSEHKKI</sequence>
<dbReference type="InterPro" id="IPR004474">
    <property type="entry name" value="LytR_CpsA_psr"/>
</dbReference>
<reference evidence="6 7" key="1">
    <citation type="submission" date="2015-09" db="EMBL/GenBank/DDBJ databases">
        <title>Bacillus cereus food isolates.</title>
        <authorList>
            <person name="Boekhorst J."/>
        </authorList>
    </citation>
    <scope>NUCLEOTIDE SEQUENCE [LARGE SCALE GENOMIC DNA]</scope>
    <source>
        <strain evidence="6 7">B4088</strain>
    </source>
</reference>
<protein>
    <submittedName>
        <fullName evidence="6">Cell envelope-associated transcriptional attenuator LytR-CpsA-Psr subfamily F2</fullName>
    </submittedName>
</protein>
<evidence type="ECO:0000256" key="1">
    <source>
        <dbReference type="ARBA" id="ARBA00006068"/>
    </source>
</evidence>